<feature type="transmembrane region" description="Helical" evidence="12">
    <location>
        <begin position="176"/>
        <end position="200"/>
    </location>
</feature>
<evidence type="ECO:0000256" key="2">
    <source>
        <dbReference type="ARBA" id="ARBA00004141"/>
    </source>
</evidence>
<evidence type="ECO:0000256" key="7">
    <source>
        <dbReference type="ARBA" id="ARBA00022801"/>
    </source>
</evidence>
<comment type="subcellular location">
    <subcellularLocation>
        <location evidence="2">Membrane</location>
        <topology evidence="2">Multi-pass membrane protein</topology>
    </subcellularLocation>
</comment>
<evidence type="ECO:0000256" key="10">
    <source>
        <dbReference type="ARBA" id="ARBA00023049"/>
    </source>
</evidence>
<keyword evidence="7" id="KW-0378">Hydrolase</keyword>
<evidence type="ECO:0000256" key="1">
    <source>
        <dbReference type="ARBA" id="ARBA00001947"/>
    </source>
</evidence>
<keyword evidence="6" id="KW-0479">Metal-binding</keyword>
<evidence type="ECO:0000256" key="9">
    <source>
        <dbReference type="ARBA" id="ARBA00022989"/>
    </source>
</evidence>
<evidence type="ECO:0000256" key="11">
    <source>
        <dbReference type="ARBA" id="ARBA00023136"/>
    </source>
</evidence>
<dbReference type="Proteomes" id="UP000306888">
    <property type="component" value="Unassembled WGS sequence"/>
</dbReference>
<keyword evidence="4" id="KW-0645">Protease</keyword>
<comment type="cofactor">
    <cofactor evidence="1">
        <name>Zn(2+)</name>
        <dbReference type="ChEBI" id="CHEBI:29105"/>
    </cofactor>
</comment>
<keyword evidence="5 12" id="KW-0812">Transmembrane</keyword>
<keyword evidence="15" id="KW-1185">Reference proteome</keyword>
<keyword evidence="10" id="KW-0482">Metalloprotease</keyword>
<keyword evidence="8" id="KW-0862">Zinc</keyword>
<comment type="similarity">
    <text evidence="3">Belongs to the peptidase M50B family.</text>
</comment>
<dbReference type="Pfam" id="PF02163">
    <property type="entry name" value="Peptidase_M50"/>
    <property type="match status" value="1"/>
</dbReference>
<dbReference type="PANTHER" id="PTHR39188">
    <property type="entry name" value="MEMBRANE-ASSOCIATED ZINC METALLOPROTEASE M50B"/>
    <property type="match status" value="1"/>
</dbReference>
<dbReference type="RefSeq" id="WP_136005966.1">
    <property type="nucleotide sequence ID" value="NZ_SRYR01000002.1"/>
</dbReference>
<evidence type="ECO:0000313" key="15">
    <source>
        <dbReference type="Proteomes" id="UP000306888"/>
    </source>
</evidence>
<protein>
    <submittedName>
        <fullName evidence="14">Peptidase M50</fullName>
    </submittedName>
</protein>
<feature type="domain" description="Peptidase M50" evidence="13">
    <location>
        <begin position="104"/>
        <end position="156"/>
    </location>
</feature>
<dbReference type="OrthoDB" id="166377at2"/>
<feature type="transmembrane region" description="Helical" evidence="12">
    <location>
        <begin position="76"/>
        <end position="96"/>
    </location>
</feature>
<dbReference type="EMBL" id="SRYR01000002">
    <property type="protein sequence ID" value="TGY42606.1"/>
    <property type="molecule type" value="Genomic_DNA"/>
</dbReference>
<evidence type="ECO:0000256" key="4">
    <source>
        <dbReference type="ARBA" id="ARBA00022670"/>
    </source>
</evidence>
<accession>A0A4S2DK52</accession>
<reference evidence="14 15" key="1">
    <citation type="submission" date="2019-04" db="EMBL/GenBank/DDBJ databases">
        <title>Microbes associate with the intestines of laboratory mice.</title>
        <authorList>
            <person name="Navarre W."/>
            <person name="Wong E."/>
            <person name="Huang K."/>
            <person name="Tropini C."/>
            <person name="Ng K."/>
            <person name="Yu B."/>
        </authorList>
    </citation>
    <scope>NUCLEOTIDE SEQUENCE [LARGE SCALE GENOMIC DNA]</scope>
    <source>
        <strain evidence="14 15">NM50_B9-20</strain>
    </source>
</reference>
<keyword evidence="11 12" id="KW-0472">Membrane</keyword>
<evidence type="ECO:0000256" key="5">
    <source>
        <dbReference type="ARBA" id="ARBA00022692"/>
    </source>
</evidence>
<evidence type="ECO:0000256" key="8">
    <source>
        <dbReference type="ARBA" id="ARBA00022833"/>
    </source>
</evidence>
<evidence type="ECO:0000256" key="3">
    <source>
        <dbReference type="ARBA" id="ARBA00007931"/>
    </source>
</evidence>
<dbReference type="AlphaFoldDB" id="A0A4S2DK52"/>
<proteinExistence type="inferred from homology"/>
<dbReference type="GO" id="GO:0046872">
    <property type="term" value="F:metal ion binding"/>
    <property type="evidence" value="ECO:0007669"/>
    <property type="project" value="UniProtKB-KW"/>
</dbReference>
<comment type="caution">
    <text evidence="14">The sequence shown here is derived from an EMBL/GenBank/DDBJ whole genome shotgun (WGS) entry which is preliminary data.</text>
</comment>
<evidence type="ECO:0000256" key="6">
    <source>
        <dbReference type="ARBA" id="ARBA00022723"/>
    </source>
</evidence>
<name>A0A4S2DK52_9CLOT</name>
<evidence type="ECO:0000256" key="12">
    <source>
        <dbReference type="SAM" id="Phobius"/>
    </source>
</evidence>
<evidence type="ECO:0000313" key="14">
    <source>
        <dbReference type="EMBL" id="TGY42606.1"/>
    </source>
</evidence>
<evidence type="ECO:0000259" key="13">
    <source>
        <dbReference type="Pfam" id="PF02163"/>
    </source>
</evidence>
<keyword evidence="9 12" id="KW-1133">Transmembrane helix</keyword>
<sequence length="297" mass="34076">MKKDVKKILAEIVLILLISSYNSMFGLAFVWVLLHELTHIFIAHIYGCKFYNINFHIFGLNAELGDINSLKEREKVIVYFSGALFNIVSAIILYFLNIRFNNNFIETSINLNIGLAVFNLLPAYPLDGSRILEILLTKKILFKKAQKIISIISYIVSGLFISIGILSYIFLHSLNFSIFIGAGIIIYITRMEAHTSMYITMGNIVKKRNKILKNKYIENKTISVYYKQGLVNVLALVDRNKFNTFYILDDDMKLIYILNEDELIDALKNYGNMTLEEYVKQNPNVTKSGLNNSGYKS</sequence>
<gene>
    <name evidence="14" type="ORF">E5347_07265</name>
</gene>
<dbReference type="InterPro" id="IPR008915">
    <property type="entry name" value="Peptidase_M50"/>
</dbReference>
<dbReference type="GO" id="GO:0008237">
    <property type="term" value="F:metallopeptidase activity"/>
    <property type="evidence" value="ECO:0007669"/>
    <property type="project" value="UniProtKB-KW"/>
</dbReference>
<feature type="transmembrane region" description="Helical" evidence="12">
    <location>
        <begin position="12"/>
        <end position="34"/>
    </location>
</feature>
<dbReference type="PANTHER" id="PTHR39188:SF3">
    <property type="entry name" value="STAGE IV SPORULATION PROTEIN FB"/>
    <property type="match status" value="1"/>
</dbReference>
<organism evidence="14 15">
    <name type="scientific">Clostridium sartagoforme</name>
    <dbReference type="NCBI Taxonomy" id="84031"/>
    <lineage>
        <taxon>Bacteria</taxon>
        <taxon>Bacillati</taxon>
        <taxon>Bacillota</taxon>
        <taxon>Clostridia</taxon>
        <taxon>Eubacteriales</taxon>
        <taxon>Clostridiaceae</taxon>
        <taxon>Clostridium</taxon>
    </lineage>
</organism>
<feature type="transmembrane region" description="Helical" evidence="12">
    <location>
        <begin position="148"/>
        <end position="170"/>
    </location>
</feature>
<dbReference type="GO" id="GO:0006508">
    <property type="term" value="P:proteolysis"/>
    <property type="evidence" value="ECO:0007669"/>
    <property type="project" value="UniProtKB-KW"/>
</dbReference>
<dbReference type="GO" id="GO:0016020">
    <property type="term" value="C:membrane"/>
    <property type="evidence" value="ECO:0007669"/>
    <property type="project" value="UniProtKB-SubCell"/>
</dbReference>